<dbReference type="GO" id="GO:0005675">
    <property type="term" value="C:transcription factor TFIIH holo complex"/>
    <property type="evidence" value="ECO:0007669"/>
    <property type="project" value="TreeGrafter"/>
</dbReference>
<dbReference type="Proteomes" id="UP000054560">
    <property type="component" value="Unassembled WGS sequence"/>
</dbReference>
<dbReference type="STRING" id="667725.A0A0L0FFJ3"/>
<name>A0A0L0FFJ3_9EUKA</name>
<comment type="function">
    <text evidence="8">Component of the general transcription and DNA repair factor IIH (TFIIH) core complex which is involved in general and transcription-coupled nucleotide excision repair (NER) of damaged DNA.</text>
</comment>
<dbReference type="PANTHER" id="PTHR13152:SF0">
    <property type="entry name" value="GENERAL TRANSCRIPTION FACTOR IIH SUBUNIT 4"/>
    <property type="match status" value="1"/>
</dbReference>
<dbReference type="GO" id="GO:0000439">
    <property type="term" value="C:transcription factor TFIIH core complex"/>
    <property type="evidence" value="ECO:0007669"/>
    <property type="project" value="InterPro"/>
</dbReference>
<keyword evidence="5 8" id="KW-0804">Transcription</keyword>
<dbReference type="GeneID" id="25913146"/>
<dbReference type="Gene3D" id="3.30.70.2610">
    <property type="match status" value="1"/>
</dbReference>
<dbReference type="EMBL" id="KQ244059">
    <property type="protein sequence ID" value="KNC74818.1"/>
    <property type="molecule type" value="Genomic_DNA"/>
</dbReference>
<sequence length="253" mass="29289">MQVWLFMLQFFDLVKDMNMDLVEVLKFQFQLSFSKLGQAYLVSSLTPVQQKMLQILRGFGLAYRKSKSDPKFYPTRLSIAMSHGMDALGDSQKEGFLIVETNMRVFAYTSSTLEIALLGQFVDLRYRFPGFVVGVITRESCRQALVNGIAGNQIVGYIQTHAHPQMRTLTPVIPVNVTDQIMMWEKERDRLVFNEGYLYQDFPNEEDAKFVHKAAIDFDVLIWANTANNQFFVTEAGHERIRRAYKKRKEGMR</sequence>
<evidence type="ECO:0000256" key="7">
    <source>
        <dbReference type="ARBA" id="ARBA00023242"/>
    </source>
</evidence>
<proteinExistence type="inferred from homology"/>
<keyword evidence="6 8" id="KW-0234">DNA repair</keyword>
<evidence type="ECO:0000259" key="9">
    <source>
        <dbReference type="Pfam" id="PF18307"/>
    </source>
</evidence>
<evidence type="ECO:0000256" key="5">
    <source>
        <dbReference type="ARBA" id="ARBA00023163"/>
    </source>
</evidence>
<dbReference type="Pfam" id="PF18307">
    <property type="entry name" value="Tfb2_C"/>
    <property type="match status" value="1"/>
</dbReference>
<dbReference type="InterPro" id="IPR040662">
    <property type="entry name" value="Tfb2_C"/>
</dbReference>
<keyword evidence="3 8" id="KW-0227">DNA damage</keyword>
<accession>A0A0L0FFJ3</accession>
<dbReference type="OrthoDB" id="364513at2759"/>
<dbReference type="PANTHER" id="PTHR13152">
    <property type="entry name" value="TFIIH, POLYPEPTIDE 4"/>
    <property type="match status" value="1"/>
</dbReference>
<comment type="similarity">
    <text evidence="2 8">Belongs to the TFB2 family.</text>
</comment>
<keyword evidence="7 8" id="KW-0539">Nucleus</keyword>
<dbReference type="Pfam" id="PF03849">
    <property type="entry name" value="Tfb2"/>
    <property type="match status" value="1"/>
</dbReference>
<dbReference type="AlphaFoldDB" id="A0A0L0FFJ3"/>
<reference evidence="10 11" key="1">
    <citation type="submission" date="2011-02" db="EMBL/GenBank/DDBJ databases">
        <title>The Genome Sequence of Sphaeroforma arctica JP610.</title>
        <authorList>
            <consortium name="The Broad Institute Genome Sequencing Platform"/>
            <person name="Russ C."/>
            <person name="Cuomo C."/>
            <person name="Young S.K."/>
            <person name="Zeng Q."/>
            <person name="Gargeya S."/>
            <person name="Alvarado L."/>
            <person name="Berlin A."/>
            <person name="Chapman S.B."/>
            <person name="Chen Z."/>
            <person name="Freedman E."/>
            <person name="Gellesch M."/>
            <person name="Goldberg J."/>
            <person name="Griggs A."/>
            <person name="Gujja S."/>
            <person name="Heilman E."/>
            <person name="Heiman D."/>
            <person name="Howarth C."/>
            <person name="Mehta T."/>
            <person name="Neiman D."/>
            <person name="Pearson M."/>
            <person name="Roberts A."/>
            <person name="Saif S."/>
            <person name="Shea T."/>
            <person name="Shenoy N."/>
            <person name="Sisk P."/>
            <person name="Stolte C."/>
            <person name="Sykes S."/>
            <person name="White J."/>
            <person name="Yandava C."/>
            <person name="Burger G."/>
            <person name="Gray M.W."/>
            <person name="Holland P.W.H."/>
            <person name="King N."/>
            <person name="Lang F.B.F."/>
            <person name="Roger A.J."/>
            <person name="Ruiz-Trillo I."/>
            <person name="Haas B."/>
            <person name="Nusbaum C."/>
            <person name="Birren B."/>
        </authorList>
    </citation>
    <scope>NUCLEOTIDE SEQUENCE [LARGE SCALE GENOMIC DNA]</scope>
    <source>
        <strain evidence="10 11">JP610</strain>
    </source>
</reference>
<feature type="domain" description="Transcription factor Tfb2 C-terminal" evidence="9">
    <location>
        <begin position="179"/>
        <end position="243"/>
    </location>
</feature>
<feature type="non-terminal residue" evidence="10">
    <location>
        <position position="1"/>
    </location>
</feature>
<dbReference type="InterPro" id="IPR004598">
    <property type="entry name" value="TFIIH_p52/Tfb2"/>
</dbReference>
<gene>
    <name evidence="10" type="ORF">SARC_12642</name>
</gene>
<dbReference type="GO" id="GO:0006289">
    <property type="term" value="P:nucleotide-excision repair"/>
    <property type="evidence" value="ECO:0007669"/>
    <property type="project" value="InterPro"/>
</dbReference>
<dbReference type="GO" id="GO:0001671">
    <property type="term" value="F:ATPase activator activity"/>
    <property type="evidence" value="ECO:0007669"/>
    <property type="project" value="InterPro"/>
</dbReference>
<protein>
    <recommendedName>
        <fullName evidence="8">General transcription factor IIH subunit 4</fullName>
    </recommendedName>
</protein>
<keyword evidence="11" id="KW-1185">Reference proteome</keyword>
<dbReference type="GO" id="GO:0003690">
    <property type="term" value="F:double-stranded DNA binding"/>
    <property type="evidence" value="ECO:0007669"/>
    <property type="project" value="TreeGrafter"/>
</dbReference>
<evidence type="ECO:0000256" key="8">
    <source>
        <dbReference type="RuleBase" id="RU364024"/>
    </source>
</evidence>
<evidence type="ECO:0000256" key="1">
    <source>
        <dbReference type="ARBA" id="ARBA00004123"/>
    </source>
</evidence>
<dbReference type="RefSeq" id="XP_014148720.1">
    <property type="nucleotide sequence ID" value="XM_014293245.1"/>
</dbReference>
<organism evidence="10 11">
    <name type="scientific">Sphaeroforma arctica JP610</name>
    <dbReference type="NCBI Taxonomy" id="667725"/>
    <lineage>
        <taxon>Eukaryota</taxon>
        <taxon>Ichthyosporea</taxon>
        <taxon>Ichthyophonida</taxon>
        <taxon>Sphaeroforma</taxon>
    </lineage>
</organism>
<evidence type="ECO:0000256" key="3">
    <source>
        <dbReference type="ARBA" id="ARBA00022763"/>
    </source>
</evidence>
<evidence type="ECO:0000313" key="11">
    <source>
        <dbReference type="Proteomes" id="UP000054560"/>
    </source>
</evidence>
<dbReference type="eggNOG" id="KOG3471">
    <property type="taxonomic scope" value="Eukaryota"/>
</dbReference>
<evidence type="ECO:0000313" key="10">
    <source>
        <dbReference type="EMBL" id="KNC74818.1"/>
    </source>
</evidence>
<evidence type="ECO:0000256" key="6">
    <source>
        <dbReference type="ARBA" id="ARBA00023204"/>
    </source>
</evidence>
<keyword evidence="4 8" id="KW-0805">Transcription regulation</keyword>
<evidence type="ECO:0000256" key="4">
    <source>
        <dbReference type="ARBA" id="ARBA00023015"/>
    </source>
</evidence>
<evidence type="ECO:0000256" key="2">
    <source>
        <dbReference type="ARBA" id="ARBA00007132"/>
    </source>
</evidence>
<comment type="subcellular location">
    <subcellularLocation>
        <location evidence="1 8">Nucleus</location>
    </subcellularLocation>
</comment>